<proteinExistence type="predicted"/>
<name>A0A2W7BRS2_9HYPH</name>
<gene>
    <name evidence="2" type="ORF">B5V02_38935</name>
</gene>
<organism evidence="2 3">
    <name type="scientific">Mesorhizobium kowhaii</name>
    <dbReference type="NCBI Taxonomy" id="1300272"/>
    <lineage>
        <taxon>Bacteria</taxon>
        <taxon>Pseudomonadati</taxon>
        <taxon>Pseudomonadota</taxon>
        <taxon>Alphaproteobacteria</taxon>
        <taxon>Hyphomicrobiales</taxon>
        <taxon>Phyllobacteriaceae</taxon>
        <taxon>Mesorhizobium</taxon>
    </lineage>
</organism>
<dbReference type="EMBL" id="MZXV01000085">
    <property type="protein sequence ID" value="PZV33304.1"/>
    <property type="molecule type" value="Genomic_DNA"/>
</dbReference>
<accession>A0A2W7BRS2</accession>
<evidence type="ECO:0000256" key="1">
    <source>
        <dbReference type="SAM" id="MobiDB-lite"/>
    </source>
</evidence>
<comment type="caution">
    <text evidence="2">The sequence shown here is derived from an EMBL/GenBank/DDBJ whole genome shotgun (WGS) entry which is preliminary data.</text>
</comment>
<evidence type="ECO:0000313" key="2">
    <source>
        <dbReference type="EMBL" id="PZV33304.1"/>
    </source>
</evidence>
<reference evidence="3" key="1">
    <citation type="submission" date="2017-03" db="EMBL/GenBank/DDBJ databases">
        <authorList>
            <person name="Safronova V.I."/>
            <person name="Sazanova A.L."/>
            <person name="Chirak E.R."/>
        </authorList>
    </citation>
    <scope>NUCLEOTIDE SEQUENCE [LARGE SCALE GENOMIC DNA]</scope>
    <source>
        <strain evidence="3">Ach-343</strain>
    </source>
</reference>
<feature type="region of interest" description="Disordered" evidence="1">
    <location>
        <begin position="74"/>
        <end position="98"/>
    </location>
</feature>
<protein>
    <submittedName>
        <fullName evidence="2">Uncharacterized protein</fullName>
    </submittedName>
</protein>
<evidence type="ECO:0000313" key="3">
    <source>
        <dbReference type="Proteomes" id="UP000248616"/>
    </source>
</evidence>
<dbReference type="RefSeq" id="WP_111549261.1">
    <property type="nucleotide sequence ID" value="NZ_JBHLYT010000176.1"/>
</dbReference>
<sequence length="98" mass="11621">MAHDHADHRKNTLLIFDHCQQFTADILRALRDRPRREALKVSERHCALIFGREHHHLLLHRCDHLVQADDLHRSREQCDDRSPHHLVKHDPIARLSAN</sequence>
<dbReference type="Proteomes" id="UP000248616">
    <property type="component" value="Unassembled WGS sequence"/>
</dbReference>
<dbReference type="AlphaFoldDB" id="A0A2W7BRS2"/>
<feature type="compositionally biased region" description="Basic and acidic residues" evidence="1">
    <location>
        <begin position="74"/>
        <end position="92"/>
    </location>
</feature>
<keyword evidence="3" id="KW-1185">Reference proteome</keyword>